<dbReference type="GO" id="GO:0035251">
    <property type="term" value="F:UDP-glucosyltransferase activity"/>
    <property type="evidence" value="ECO:0000318"/>
    <property type="project" value="GO_Central"/>
</dbReference>
<evidence type="ECO:0000313" key="6">
    <source>
        <dbReference type="EMBL" id="ERN15680.1"/>
    </source>
</evidence>
<keyword evidence="3" id="KW-0328">Glycosyltransferase</keyword>
<dbReference type="FunFam" id="3.40.50.2000:FF:000060">
    <property type="entry name" value="Glycosyltransferase"/>
    <property type="match status" value="1"/>
</dbReference>
<evidence type="ECO:0000256" key="5">
    <source>
        <dbReference type="SAM" id="MobiDB-lite"/>
    </source>
</evidence>
<name>U5D0B7_AMBTC</name>
<dbReference type="Pfam" id="PF00201">
    <property type="entry name" value="UDPGT"/>
    <property type="match status" value="1"/>
</dbReference>
<keyword evidence="7" id="KW-1185">Reference proteome</keyword>
<dbReference type="CDD" id="cd03784">
    <property type="entry name" value="GT1_Gtf-like"/>
    <property type="match status" value="1"/>
</dbReference>
<dbReference type="KEGG" id="atr:18443972"/>
<dbReference type="SUPFAM" id="SSF53756">
    <property type="entry name" value="UDP-Glycosyltransferase/glycogen phosphorylase"/>
    <property type="match status" value="1"/>
</dbReference>
<evidence type="ECO:0000256" key="3">
    <source>
        <dbReference type="RuleBase" id="RU003718"/>
    </source>
</evidence>
<dbReference type="PANTHER" id="PTHR48047">
    <property type="entry name" value="GLYCOSYLTRANSFERASE"/>
    <property type="match status" value="1"/>
</dbReference>
<dbReference type="PANTHER" id="PTHR48047:SF131">
    <property type="entry name" value="GLYCOSYLTRANSFERASE"/>
    <property type="match status" value="1"/>
</dbReference>
<dbReference type="Gramene" id="ERN15680">
    <property type="protein sequence ID" value="ERN15680"/>
    <property type="gene ID" value="AMTR_s00048p00218130"/>
</dbReference>
<dbReference type="PROSITE" id="PS00375">
    <property type="entry name" value="UDPGT"/>
    <property type="match status" value="1"/>
</dbReference>
<proteinExistence type="inferred from homology"/>
<organism evidence="6 7">
    <name type="scientific">Amborella trichopoda</name>
    <dbReference type="NCBI Taxonomy" id="13333"/>
    <lineage>
        <taxon>Eukaryota</taxon>
        <taxon>Viridiplantae</taxon>
        <taxon>Streptophyta</taxon>
        <taxon>Embryophyta</taxon>
        <taxon>Tracheophyta</taxon>
        <taxon>Spermatophyta</taxon>
        <taxon>Magnoliopsida</taxon>
        <taxon>Amborellales</taxon>
        <taxon>Amborellaceae</taxon>
        <taxon>Amborella</taxon>
    </lineage>
</organism>
<sequence length="562" mass="61791">METEIVVIPFHGQGHIFPCIELCNQLARLNLKTTALIPSPISSSLRLHPLVQIMETSTHSPPPPPPQWPENSPSPSFPAMLDPLESILLERVAAGKSLPTVVIVDTMMSRLLETCRKFKIPAVSFFTSGACAAAMEHALWMNSPDKVTQGQVLTLNGLPGEMALSSYELKRFFFRPPHPPPNPTSIESQRVFGNKNQAFPGWESNPPPLPENMSLFHKEMPFDRKLPPPLPESMMSSAGKMFSGQGPLPPPPQPGGPPRWMEETQGSVVLMINTCSDLERPFLDYMADVAGKPVWGVGPLLPSSFWDWTHGEFHDSAVRATRDSSVSEEEVRHWLDNMPHGSVLYVAFGTEVGPTRTELAELAVALEETHRPFIWAIQRNAGRRMPPPPPGIAADVEELRPPPPGIAAEGVEGVDNMSILPEGFEQRVGSRGLVIHGWAPQLMILNHTATGGFLSHCGWNSMVEAVCAGVPLLAWPIRGDQHYNAKMVASWLKIGSIIMDTEMDGEISKDVILAGIERVMSAVEARRQVESIRKIFSGGFPASSRSALDDFRQLVQQLNQQE</sequence>
<accession>U5D0B7</accession>
<feature type="compositionally biased region" description="Pro residues" evidence="5">
    <location>
        <begin position="247"/>
        <end position="257"/>
    </location>
</feature>
<dbReference type="InterPro" id="IPR002213">
    <property type="entry name" value="UDP_glucos_trans"/>
</dbReference>
<keyword evidence="2 3" id="KW-0808">Transferase</keyword>
<feature type="region of interest" description="Disordered" evidence="5">
    <location>
        <begin position="228"/>
        <end position="258"/>
    </location>
</feature>
<dbReference type="Gene3D" id="3.40.50.2000">
    <property type="entry name" value="Glycogen Phosphorylase B"/>
    <property type="match status" value="3"/>
</dbReference>
<evidence type="ECO:0000256" key="4">
    <source>
        <dbReference type="RuleBase" id="RU362057"/>
    </source>
</evidence>
<dbReference type="OMA" id="NEMAMDY"/>
<gene>
    <name evidence="6" type="ORF">AMTR_s00048p00218130</name>
</gene>
<dbReference type="OrthoDB" id="5835829at2759"/>
<evidence type="ECO:0000256" key="1">
    <source>
        <dbReference type="ARBA" id="ARBA00009995"/>
    </source>
</evidence>
<dbReference type="AlphaFoldDB" id="U5D0B7"/>
<protein>
    <recommendedName>
        <fullName evidence="4">Glycosyltransferase</fullName>
        <ecNumber evidence="4">2.4.1.-</ecNumber>
    </recommendedName>
</protein>
<dbReference type="Proteomes" id="UP000017836">
    <property type="component" value="Unassembled WGS sequence"/>
</dbReference>
<reference evidence="7" key="1">
    <citation type="journal article" date="2013" name="Science">
        <title>The Amborella genome and the evolution of flowering plants.</title>
        <authorList>
            <consortium name="Amborella Genome Project"/>
        </authorList>
    </citation>
    <scope>NUCLEOTIDE SEQUENCE [LARGE SCALE GENOMIC DNA]</scope>
</reference>
<dbReference type="EC" id="2.4.1.-" evidence="4"/>
<feature type="region of interest" description="Disordered" evidence="5">
    <location>
        <begin position="55"/>
        <end position="75"/>
    </location>
</feature>
<evidence type="ECO:0000256" key="2">
    <source>
        <dbReference type="ARBA" id="ARBA00022679"/>
    </source>
</evidence>
<dbReference type="eggNOG" id="KOG1192">
    <property type="taxonomic scope" value="Eukaryota"/>
</dbReference>
<comment type="similarity">
    <text evidence="1 3">Belongs to the UDP-glycosyltransferase family.</text>
</comment>
<dbReference type="HOGENOM" id="CLU_001724_2_2_1"/>
<dbReference type="EMBL" id="KI392502">
    <property type="protein sequence ID" value="ERN15680.1"/>
    <property type="molecule type" value="Genomic_DNA"/>
</dbReference>
<dbReference type="InterPro" id="IPR035595">
    <property type="entry name" value="UDP_glycos_trans_CS"/>
</dbReference>
<evidence type="ECO:0000313" key="7">
    <source>
        <dbReference type="Proteomes" id="UP000017836"/>
    </source>
</evidence>